<sequence length="353" mass="38981">MSKSNKKQLDKKSLENKCLECDNNSQETKRENKTLLMRSNDGGISGNRDLESKNINTGSSSSIDNDLNTLGDEKSQYEAIRYLGNRYMWLAQYDMVVGLNHKKPVISIPCQDAAFATSSPRPMIMIADGAGSSVVSDLGAVSVITGVARFLYTMERSLVNLLDGETSDKEDDGIRTFSLLIVKHAKGILEDLSILHRRPIKDFRCTLLLGVVGKAKTMWLKVGDGALVVEKKYIEGEEIKSELQMLGEVGKGEFANYTTFIDENIQFEDVQSGVLSSDKICALFAMSDGAAEKLVANDGTKIADRLVSWADLLRNNKLNRRILTTTFYSDAFLNNHTGDDCSVAIISSKFNEC</sequence>
<comment type="caution">
    <text evidence="3">The sequence shown here is derived from an EMBL/GenBank/DDBJ whole genome shotgun (WGS) entry which is preliminary data.</text>
</comment>
<organism evidence="3 4">
    <name type="scientific">Conchiformibius steedae</name>
    <dbReference type="NCBI Taxonomy" id="153493"/>
    <lineage>
        <taxon>Bacteria</taxon>
        <taxon>Pseudomonadati</taxon>
        <taxon>Pseudomonadota</taxon>
        <taxon>Betaproteobacteria</taxon>
        <taxon>Neisseriales</taxon>
        <taxon>Neisseriaceae</taxon>
        <taxon>Conchiformibius</taxon>
    </lineage>
</organism>
<keyword evidence="4" id="KW-1185">Reference proteome</keyword>
<dbReference type="EMBL" id="RQYC01000001">
    <property type="protein sequence ID" value="RRD91624.1"/>
    <property type="molecule type" value="Genomic_DNA"/>
</dbReference>
<name>A0A3P2A8C4_9NEIS</name>
<feature type="domain" description="PPM-type phosphatase" evidence="2">
    <location>
        <begin position="108"/>
        <end position="319"/>
    </location>
</feature>
<reference evidence="3 4" key="1">
    <citation type="submission" date="2018-11" db="EMBL/GenBank/DDBJ databases">
        <title>Genomes From Bacteria Associated with the Canine Oral Cavity: a Test Case for Automated Genome-Based Taxonomic Assignment.</title>
        <authorList>
            <person name="Coil D.A."/>
            <person name="Jospin G."/>
            <person name="Darling A.E."/>
            <person name="Wallis C."/>
            <person name="Davis I.J."/>
            <person name="Harris S."/>
            <person name="Eisen J.A."/>
            <person name="Holcombe L.J."/>
            <person name="O'Flynn C."/>
        </authorList>
    </citation>
    <scope>NUCLEOTIDE SEQUENCE [LARGE SCALE GENOMIC DNA]</scope>
    <source>
        <strain evidence="3 4">COT-280</strain>
    </source>
</reference>
<evidence type="ECO:0000259" key="2">
    <source>
        <dbReference type="Pfam" id="PF13672"/>
    </source>
</evidence>
<accession>A0A3P2A8C4</accession>
<feature type="compositionally biased region" description="Basic and acidic residues" evidence="1">
    <location>
        <begin position="7"/>
        <end position="20"/>
    </location>
</feature>
<feature type="region of interest" description="Disordered" evidence="1">
    <location>
        <begin position="1"/>
        <end position="61"/>
    </location>
</feature>
<evidence type="ECO:0000313" key="3">
    <source>
        <dbReference type="EMBL" id="RRD91624.1"/>
    </source>
</evidence>
<dbReference type="AlphaFoldDB" id="A0A3P2A8C4"/>
<evidence type="ECO:0000256" key="1">
    <source>
        <dbReference type="SAM" id="MobiDB-lite"/>
    </source>
</evidence>
<dbReference type="STRING" id="1121352.GCA_000620925_00480"/>
<dbReference type="OrthoDB" id="9805674at2"/>
<dbReference type="RefSeq" id="WP_124793816.1">
    <property type="nucleotide sequence ID" value="NZ_RQYC01000001.1"/>
</dbReference>
<evidence type="ECO:0000313" key="4">
    <source>
        <dbReference type="Proteomes" id="UP000269923"/>
    </source>
</evidence>
<dbReference type="InterPro" id="IPR001932">
    <property type="entry name" value="PPM-type_phosphatase-like_dom"/>
</dbReference>
<dbReference type="Proteomes" id="UP000269923">
    <property type="component" value="Unassembled WGS sequence"/>
</dbReference>
<dbReference type="Pfam" id="PF13672">
    <property type="entry name" value="PP2C_2"/>
    <property type="match status" value="1"/>
</dbReference>
<proteinExistence type="predicted"/>
<gene>
    <name evidence="3" type="ORF">EII21_00945</name>
</gene>
<protein>
    <submittedName>
        <fullName evidence="3">Protein phosphatase 2C domain-containing protein</fullName>
    </submittedName>
</protein>